<dbReference type="InterPro" id="IPR029055">
    <property type="entry name" value="Ntn_hydrolases_N"/>
</dbReference>
<evidence type="ECO:0000313" key="8">
    <source>
        <dbReference type="EMBL" id="GHH85228.1"/>
    </source>
</evidence>
<feature type="region of interest" description="Disordered" evidence="7">
    <location>
        <begin position="626"/>
        <end position="659"/>
    </location>
</feature>
<dbReference type="GO" id="GO:0006751">
    <property type="term" value="P:glutathione catabolic process"/>
    <property type="evidence" value="ECO:0007669"/>
    <property type="project" value="UniProtKB-UniRule"/>
</dbReference>
<dbReference type="RefSeq" id="WP_189936113.1">
    <property type="nucleotide sequence ID" value="NZ_BNCD01000017.1"/>
</dbReference>
<comment type="PTM">
    <text evidence="6">Cleaved by autocatalysis into a large and a small subunit.</text>
</comment>
<feature type="compositionally biased region" description="Basic and acidic residues" evidence="7">
    <location>
        <begin position="647"/>
        <end position="659"/>
    </location>
</feature>
<comment type="subunit">
    <text evidence="6">This enzyme consists of two polypeptide chains, which are synthesized in precursor form from a single polypeptide.</text>
</comment>
<dbReference type="EC" id="3.4.19.13" evidence="6"/>
<comment type="similarity">
    <text evidence="6">Belongs to the gamma-glutamyltransferase family.</text>
</comment>
<dbReference type="EC" id="2.3.2.2" evidence="6"/>
<feature type="compositionally biased region" description="Low complexity" evidence="7">
    <location>
        <begin position="52"/>
        <end position="83"/>
    </location>
</feature>
<dbReference type="GO" id="GO:0103068">
    <property type="term" value="F:leukotriene C4 gamma-glutamyl transferase activity"/>
    <property type="evidence" value="ECO:0007669"/>
    <property type="project" value="UniProtKB-EC"/>
</dbReference>
<dbReference type="PANTHER" id="PTHR43881:SF1">
    <property type="entry name" value="GAMMA-GLUTAMYLTRANSPEPTIDASE (AFU_ORTHOLOGUE AFUA_4G13580)"/>
    <property type="match status" value="1"/>
</dbReference>
<dbReference type="InterPro" id="IPR006311">
    <property type="entry name" value="TAT_signal"/>
</dbReference>
<dbReference type="PANTHER" id="PTHR43881">
    <property type="entry name" value="GAMMA-GLUTAMYLTRANSPEPTIDASE (AFU_ORTHOLOGUE AFUA_4G13580)"/>
    <property type="match status" value="1"/>
</dbReference>
<keyword evidence="6" id="KW-0317">Glutathione biosynthesis</keyword>
<dbReference type="Gene3D" id="3.60.20.40">
    <property type="match status" value="1"/>
</dbReference>
<evidence type="ECO:0000256" key="2">
    <source>
        <dbReference type="ARBA" id="ARBA00001089"/>
    </source>
</evidence>
<organism evidence="8 9">
    <name type="scientific">Streptomyces sulfonofaciens</name>
    <dbReference type="NCBI Taxonomy" id="68272"/>
    <lineage>
        <taxon>Bacteria</taxon>
        <taxon>Bacillati</taxon>
        <taxon>Actinomycetota</taxon>
        <taxon>Actinomycetes</taxon>
        <taxon>Kitasatosporales</taxon>
        <taxon>Streptomycetaceae</taxon>
        <taxon>Streptomyces</taxon>
    </lineage>
</organism>
<evidence type="ECO:0000256" key="4">
    <source>
        <dbReference type="PIRSR" id="PIRSR600101-1"/>
    </source>
</evidence>
<feature type="region of interest" description="Disordered" evidence="7">
    <location>
        <begin position="52"/>
        <end position="92"/>
    </location>
</feature>
<dbReference type="GO" id="GO:0036374">
    <property type="term" value="F:glutathione hydrolase activity"/>
    <property type="evidence" value="ECO:0007669"/>
    <property type="project" value="UniProtKB-UniRule"/>
</dbReference>
<comment type="caution">
    <text evidence="8">The sequence shown here is derived from an EMBL/GenBank/DDBJ whole genome shotgun (WGS) entry which is preliminary data.</text>
</comment>
<gene>
    <name evidence="8" type="primary">ggtB</name>
    <name evidence="8" type="ORF">GCM10018793_52410</name>
</gene>
<dbReference type="AlphaFoldDB" id="A0A919L604"/>
<keyword evidence="6" id="KW-0012">Acyltransferase</keyword>
<dbReference type="Proteomes" id="UP000603708">
    <property type="component" value="Unassembled WGS sequence"/>
</dbReference>
<dbReference type="Gene3D" id="1.10.246.130">
    <property type="match status" value="1"/>
</dbReference>
<comment type="catalytic activity">
    <reaction evidence="2 6">
        <text>glutathione + H2O = L-cysteinylglycine + L-glutamate</text>
        <dbReference type="Rhea" id="RHEA:28807"/>
        <dbReference type="ChEBI" id="CHEBI:15377"/>
        <dbReference type="ChEBI" id="CHEBI:29985"/>
        <dbReference type="ChEBI" id="CHEBI:57925"/>
        <dbReference type="ChEBI" id="CHEBI:61694"/>
        <dbReference type="EC" id="3.4.19.13"/>
    </reaction>
</comment>
<reference evidence="8" key="2">
    <citation type="submission" date="2020-09" db="EMBL/GenBank/DDBJ databases">
        <authorList>
            <person name="Sun Q."/>
            <person name="Ohkuma M."/>
        </authorList>
    </citation>
    <scope>NUCLEOTIDE SEQUENCE</scope>
    <source>
        <strain evidence="8">JCM 5069</strain>
    </source>
</reference>
<keyword evidence="6" id="KW-0865">Zymogen</keyword>
<dbReference type="InterPro" id="IPR043138">
    <property type="entry name" value="GGT_lsub"/>
</dbReference>
<dbReference type="GO" id="GO:0006750">
    <property type="term" value="P:glutathione biosynthetic process"/>
    <property type="evidence" value="ECO:0007669"/>
    <property type="project" value="UniProtKB-KW"/>
</dbReference>
<feature type="region of interest" description="Disordered" evidence="7">
    <location>
        <begin position="1"/>
        <end position="31"/>
    </location>
</feature>
<comment type="pathway">
    <text evidence="6">Sulfur metabolism; glutathione metabolism.</text>
</comment>
<dbReference type="InterPro" id="IPR052896">
    <property type="entry name" value="GGT-like_enzyme"/>
</dbReference>
<evidence type="ECO:0000256" key="1">
    <source>
        <dbReference type="ARBA" id="ARBA00001049"/>
    </source>
</evidence>
<evidence type="ECO:0000256" key="3">
    <source>
        <dbReference type="ARBA" id="ARBA00047417"/>
    </source>
</evidence>
<accession>A0A919L604</accession>
<dbReference type="Pfam" id="PF01019">
    <property type="entry name" value="G_glu_transpept"/>
    <property type="match status" value="1"/>
</dbReference>
<comment type="catalytic activity">
    <reaction evidence="1 6">
        <text>an S-substituted glutathione + H2O = an S-substituted L-cysteinylglycine + L-glutamate</text>
        <dbReference type="Rhea" id="RHEA:59468"/>
        <dbReference type="ChEBI" id="CHEBI:15377"/>
        <dbReference type="ChEBI" id="CHEBI:29985"/>
        <dbReference type="ChEBI" id="CHEBI:90779"/>
        <dbReference type="ChEBI" id="CHEBI:143103"/>
        <dbReference type="EC" id="3.4.19.13"/>
    </reaction>
</comment>
<keyword evidence="6" id="KW-0378">Hydrolase</keyword>
<dbReference type="SUPFAM" id="SSF56235">
    <property type="entry name" value="N-terminal nucleophile aminohydrolases (Ntn hydrolases)"/>
    <property type="match status" value="1"/>
</dbReference>
<name>A0A919L604_9ACTN</name>
<keyword evidence="9" id="KW-1185">Reference proteome</keyword>
<feature type="binding site" evidence="5">
    <location>
        <position position="546"/>
    </location>
    <ligand>
        <name>L-glutamate</name>
        <dbReference type="ChEBI" id="CHEBI:29985"/>
    </ligand>
</feature>
<feature type="active site" description="Nucleophile" evidence="4">
    <location>
        <position position="463"/>
    </location>
</feature>
<evidence type="ECO:0000313" key="9">
    <source>
        <dbReference type="Proteomes" id="UP000603708"/>
    </source>
</evidence>
<dbReference type="PROSITE" id="PS51318">
    <property type="entry name" value="TAT"/>
    <property type="match status" value="1"/>
</dbReference>
<evidence type="ECO:0000256" key="6">
    <source>
        <dbReference type="RuleBase" id="RU368036"/>
    </source>
</evidence>
<dbReference type="InterPro" id="IPR000101">
    <property type="entry name" value="GGT_peptidase"/>
</dbReference>
<protein>
    <recommendedName>
        <fullName evidence="6">Glutathione hydrolase proenzyme</fullName>
        <ecNumber evidence="6">2.3.2.2</ecNumber>
        <ecNumber evidence="6">3.4.19.13</ecNumber>
    </recommendedName>
    <component>
        <recommendedName>
            <fullName evidence="6">Glutathione hydrolase large chain</fullName>
        </recommendedName>
    </component>
    <component>
        <recommendedName>
            <fullName evidence="6">Glutathione hydrolase small chain</fullName>
        </recommendedName>
    </component>
</protein>
<proteinExistence type="inferred from homology"/>
<keyword evidence="6" id="KW-0808">Transferase</keyword>
<dbReference type="InterPro" id="IPR043137">
    <property type="entry name" value="GGT_ssub_C"/>
</dbReference>
<comment type="catalytic activity">
    <reaction evidence="3 6">
        <text>an N-terminal (5-L-glutamyl)-[peptide] + an alpha-amino acid = 5-L-glutamyl amino acid + an N-terminal L-alpha-aminoacyl-[peptide]</text>
        <dbReference type="Rhea" id="RHEA:23904"/>
        <dbReference type="Rhea" id="RHEA-COMP:9780"/>
        <dbReference type="Rhea" id="RHEA-COMP:9795"/>
        <dbReference type="ChEBI" id="CHEBI:77644"/>
        <dbReference type="ChEBI" id="CHEBI:78597"/>
        <dbReference type="ChEBI" id="CHEBI:78599"/>
        <dbReference type="ChEBI" id="CHEBI:78608"/>
        <dbReference type="EC" id="2.3.2.2"/>
    </reaction>
</comment>
<evidence type="ECO:0000256" key="7">
    <source>
        <dbReference type="SAM" id="MobiDB-lite"/>
    </source>
</evidence>
<dbReference type="EMBL" id="BNCD01000017">
    <property type="protein sequence ID" value="GHH85228.1"/>
    <property type="molecule type" value="Genomic_DNA"/>
</dbReference>
<sequence>MSDAPAPSQDDAPRDSTPTAPAPAPAASPARRTVLNGAVAAAALGAVGTAQFANSSPARATTTGAATSAAARRPVTTRASATPFGRPTASAAEPGVAIKAVRGSRDGGWGGQTRAEVLARNGVVATSQSVAAQAGLRILQEGGNSADAAVATAAMLGLVEPNSAGIGGDSFAIHYHAADRRLHGLNSSGWAPSAWTPGHFRDLGYTQETGLPGSGVHTITVPGAVEGWHRLVDRFGSRDLGTLLKPSIDLAEQGFGLTERIHHQWSGAVDLLAKDADSAEFFLAGGRAPALYGVFRNPHLAAAYRLIAREGRDAMYTGAIADAVVRKIREVGGAMDPADLADFRAEWVDPITVNYHGYDVYELPPNTQGFATLIMLNIIEQFGPVLGYDLAGLGPRSPQFWHLLVEAKKLAYDDLNRYQGDPRFVTVPLEKLLSKEYAKELCARIDPHRAGTPRYPGSVVSGTVYLTTADRWGNMTSFIYSIFDTFGSGLSVPGYGFPLQNRGALFNLDPKSPNVVAPHKRPYHTLIPAFVMKDGRPVLSFGNMGGAEQPQAQATELVNMIDLGMNPQAAADAARFAHNQYENTLGLEPELYDLVGEGLKALGHHLTDPDTSSMGGYQAIHFTPEHEADHPAPTGPDGPVNGVYRAASDHRKDGSAVGW</sequence>
<reference evidence="8" key="1">
    <citation type="journal article" date="2014" name="Int. J. Syst. Evol. Microbiol.">
        <title>Complete genome sequence of Corynebacterium casei LMG S-19264T (=DSM 44701T), isolated from a smear-ripened cheese.</title>
        <authorList>
            <consortium name="US DOE Joint Genome Institute (JGI-PGF)"/>
            <person name="Walter F."/>
            <person name="Albersmeier A."/>
            <person name="Kalinowski J."/>
            <person name="Ruckert C."/>
        </authorList>
    </citation>
    <scope>NUCLEOTIDE SEQUENCE</scope>
    <source>
        <strain evidence="8">JCM 5069</strain>
    </source>
</reference>
<dbReference type="NCBIfam" id="TIGR00066">
    <property type="entry name" value="g_glut_trans"/>
    <property type="match status" value="1"/>
</dbReference>
<dbReference type="PRINTS" id="PR01210">
    <property type="entry name" value="GGTRANSPTASE"/>
</dbReference>
<evidence type="ECO:0000256" key="5">
    <source>
        <dbReference type="PIRSR" id="PIRSR600101-2"/>
    </source>
</evidence>